<dbReference type="PROSITE" id="PS50977">
    <property type="entry name" value="HTH_TETR_2"/>
    <property type="match status" value="1"/>
</dbReference>
<dbReference type="EMBL" id="CP003235">
    <property type="protein sequence ID" value="AFC30862.1"/>
    <property type="molecule type" value="Genomic_DNA"/>
</dbReference>
<protein>
    <submittedName>
        <fullName evidence="6">TetR family transcriptional regulator</fullName>
    </submittedName>
</protein>
<dbReference type="PRINTS" id="PR00455">
    <property type="entry name" value="HTHTETR"/>
</dbReference>
<dbReference type="InterPro" id="IPR009057">
    <property type="entry name" value="Homeodomain-like_sf"/>
</dbReference>
<feature type="DNA-binding region" description="H-T-H motif" evidence="4">
    <location>
        <begin position="35"/>
        <end position="54"/>
    </location>
</feature>
<evidence type="ECO:0000313" key="7">
    <source>
        <dbReference type="Proteomes" id="UP000007523"/>
    </source>
</evidence>
<sequence>MPRNPERDQQLREERRRQILDAAARLFARQGMLSKISDIAAEAGLSHGHVYNYFKSKEEILLAVIELGQLRYGAILRTAIGMEGTAADKFRCVARMALPKERSADIYLVLLQALFTDQLNDEEKQVIRERAGVNRGLLMTLIEEGQRDGTVMQGDPVQLASLFGTLIQNLMLLEMRGHPPADETTIDLLLQMIGP</sequence>
<dbReference type="SUPFAM" id="SSF46689">
    <property type="entry name" value="Homeodomain-like"/>
    <property type="match status" value="1"/>
</dbReference>
<dbReference type="InterPro" id="IPR050109">
    <property type="entry name" value="HTH-type_TetR-like_transc_reg"/>
</dbReference>
<dbReference type="PANTHER" id="PTHR30055:SF234">
    <property type="entry name" value="HTH-TYPE TRANSCRIPTIONAL REGULATOR BETI"/>
    <property type="match status" value="1"/>
</dbReference>
<dbReference type="Proteomes" id="UP000007523">
    <property type="component" value="Chromosome"/>
</dbReference>
<dbReference type="HOGENOM" id="CLU_069356_12_2_9"/>
<keyword evidence="3" id="KW-0804">Transcription</keyword>
<dbReference type="AlphaFoldDB" id="H6NK09"/>
<dbReference type="GO" id="GO:0000976">
    <property type="term" value="F:transcription cis-regulatory region binding"/>
    <property type="evidence" value="ECO:0007669"/>
    <property type="project" value="TreeGrafter"/>
</dbReference>
<feature type="domain" description="HTH tetR-type" evidence="5">
    <location>
        <begin position="13"/>
        <end position="72"/>
    </location>
</feature>
<evidence type="ECO:0000256" key="3">
    <source>
        <dbReference type="ARBA" id="ARBA00023163"/>
    </source>
</evidence>
<evidence type="ECO:0000313" key="6">
    <source>
        <dbReference type="EMBL" id="AFC30862.1"/>
    </source>
</evidence>
<dbReference type="Gene3D" id="1.10.10.60">
    <property type="entry name" value="Homeodomain-like"/>
    <property type="match status" value="1"/>
</dbReference>
<dbReference type="PANTHER" id="PTHR30055">
    <property type="entry name" value="HTH-TYPE TRANSCRIPTIONAL REGULATOR RUTR"/>
    <property type="match status" value="1"/>
</dbReference>
<dbReference type="Gene3D" id="1.10.357.10">
    <property type="entry name" value="Tetracycline Repressor, domain 2"/>
    <property type="match status" value="1"/>
</dbReference>
<dbReference type="KEGG" id="pmq:PM3016_4080"/>
<proteinExistence type="predicted"/>
<dbReference type="Pfam" id="PF00440">
    <property type="entry name" value="TetR_N"/>
    <property type="match status" value="1"/>
</dbReference>
<keyword evidence="1" id="KW-0805">Transcription regulation</keyword>
<dbReference type="SUPFAM" id="SSF48498">
    <property type="entry name" value="Tetracyclin repressor-like, C-terminal domain"/>
    <property type="match status" value="1"/>
</dbReference>
<name>H6NK09_9BACL</name>
<reference evidence="6 7" key="1">
    <citation type="journal article" date="2012" name="J. Bacteriol.">
        <title>Complete Genome Sequence of Paenibacillus mucilaginosus 3016, a Bacterium Functional as Microbial Fertilizer.</title>
        <authorList>
            <person name="Ma M."/>
            <person name="Wang Z."/>
            <person name="Li L."/>
            <person name="Jiang X."/>
            <person name="Guan D."/>
            <person name="Cao F."/>
            <person name="Chen H."/>
            <person name="Wang X."/>
            <person name="Shen D."/>
            <person name="Du B."/>
            <person name="Li J."/>
        </authorList>
    </citation>
    <scope>NUCLEOTIDE SEQUENCE [LARGE SCALE GENOMIC DNA]</scope>
    <source>
        <strain evidence="6 7">3016</strain>
    </source>
</reference>
<evidence type="ECO:0000259" key="5">
    <source>
        <dbReference type="PROSITE" id="PS50977"/>
    </source>
</evidence>
<evidence type="ECO:0000256" key="4">
    <source>
        <dbReference type="PROSITE-ProRule" id="PRU00335"/>
    </source>
</evidence>
<evidence type="ECO:0000256" key="1">
    <source>
        <dbReference type="ARBA" id="ARBA00023015"/>
    </source>
</evidence>
<gene>
    <name evidence="6" type="ORF">PM3016_4080</name>
</gene>
<dbReference type="InterPro" id="IPR001647">
    <property type="entry name" value="HTH_TetR"/>
</dbReference>
<accession>H6NK09</accession>
<dbReference type="GO" id="GO:0003700">
    <property type="term" value="F:DNA-binding transcription factor activity"/>
    <property type="evidence" value="ECO:0007669"/>
    <property type="project" value="TreeGrafter"/>
</dbReference>
<evidence type="ECO:0000256" key="2">
    <source>
        <dbReference type="ARBA" id="ARBA00023125"/>
    </source>
</evidence>
<dbReference type="STRING" id="1116391.PM3016_4080"/>
<keyword evidence="7" id="KW-1185">Reference proteome</keyword>
<organism evidence="6 7">
    <name type="scientific">Paenibacillus mucilaginosus 3016</name>
    <dbReference type="NCBI Taxonomy" id="1116391"/>
    <lineage>
        <taxon>Bacteria</taxon>
        <taxon>Bacillati</taxon>
        <taxon>Bacillota</taxon>
        <taxon>Bacilli</taxon>
        <taxon>Bacillales</taxon>
        <taxon>Paenibacillaceae</taxon>
        <taxon>Paenibacillus</taxon>
    </lineage>
</organism>
<dbReference type="InterPro" id="IPR036271">
    <property type="entry name" value="Tet_transcr_reg_TetR-rel_C_sf"/>
</dbReference>
<keyword evidence="2 4" id="KW-0238">DNA-binding</keyword>
<dbReference type="RefSeq" id="WP_014370716.1">
    <property type="nucleotide sequence ID" value="NC_016935.1"/>
</dbReference>